<dbReference type="RefSeq" id="WP_215818995.1">
    <property type="nucleotide sequence ID" value="NZ_JAGSOY010000011.1"/>
</dbReference>
<comment type="caution">
    <text evidence="2">The sequence shown here is derived from an EMBL/GenBank/DDBJ whole genome shotgun (WGS) entry which is preliminary data.</text>
</comment>
<evidence type="ECO:0000313" key="3">
    <source>
        <dbReference type="Proteomes" id="UP000690515"/>
    </source>
</evidence>
<gene>
    <name evidence="2" type="ORF">KCG35_07155</name>
</gene>
<dbReference type="EMBL" id="JAGSOY010000011">
    <property type="protein sequence ID" value="MBU2710832.1"/>
    <property type="molecule type" value="Genomic_DNA"/>
</dbReference>
<sequence>MMKCVIKGLLCSVLFLSGCTTIFHDSTHRHDEPAMVVLYRPITDAMPERSAMFMWDDKPVAELAAGHYTVFTTKPGQHTVSHRWPHWFMDSPDMQDELSMTVSVEANQVNYIRMDNSTFLDGNWLTLKTEINRQVASEAKPAMANCQYQVASQYVSQKQI</sequence>
<proteinExistence type="predicted"/>
<dbReference type="Pfam" id="PF11008">
    <property type="entry name" value="DUF2846"/>
    <property type="match status" value="1"/>
</dbReference>
<dbReference type="InterPro" id="IPR022548">
    <property type="entry name" value="DUF2846"/>
</dbReference>
<reference evidence="2 3" key="1">
    <citation type="submission" date="2021-04" db="EMBL/GenBank/DDBJ databases">
        <authorList>
            <person name="Pira H."/>
            <person name="Risdian C."/>
            <person name="Wink J."/>
        </authorList>
    </citation>
    <scope>NUCLEOTIDE SEQUENCE [LARGE SCALE GENOMIC DNA]</scope>
    <source>
        <strain evidence="2 3">WH53</strain>
    </source>
</reference>
<dbReference type="PROSITE" id="PS51257">
    <property type="entry name" value="PROKAR_LIPOPROTEIN"/>
    <property type="match status" value="1"/>
</dbReference>
<feature type="domain" description="DUF2846" evidence="1">
    <location>
        <begin position="33"/>
        <end position="118"/>
    </location>
</feature>
<evidence type="ECO:0000259" key="1">
    <source>
        <dbReference type="Pfam" id="PF11008"/>
    </source>
</evidence>
<evidence type="ECO:0000313" key="2">
    <source>
        <dbReference type="EMBL" id="MBU2710832.1"/>
    </source>
</evidence>
<accession>A0ABS5ZD12</accession>
<dbReference type="Proteomes" id="UP000690515">
    <property type="component" value="Unassembled WGS sequence"/>
</dbReference>
<organism evidence="2 3">
    <name type="scientific">Zooshikella harenae</name>
    <dbReference type="NCBI Taxonomy" id="2827238"/>
    <lineage>
        <taxon>Bacteria</taxon>
        <taxon>Pseudomonadati</taxon>
        <taxon>Pseudomonadota</taxon>
        <taxon>Gammaproteobacteria</taxon>
        <taxon>Oceanospirillales</taxon>
        <taxon>Zooshikellaceae</taxon>
        <taxon>Zooshikella</taxon>
    </lineage>
</organism>
<protein>
    <submittedName>
        <fullName evidence="2">DUF2846 domain-containing protein</fullName>
    </submittedName>
</protein>
<name>A0ABS5ZD12_9GAMM</name>
<keyword evidence="3" id="KW-1185">Reference proteome</keyword>